<protein>
    <submittedName>
        <fullName evidence="2">Uncharacterized protein</fullName>
    </submittedName>
</protein>
<feature type="compositionally biased region" description="Basic and acidic residues" evidence="1">
    <location>
        <begin position="11"/>
        <end position="22"/>
    </location>
</feature>
<accession>A0AAW6DE24</accession>
<feature type="region of interest" description="Disordered" evidence="1">
    <location>
        <begin position="1"/>
        <end position="48"/>
    </location>
</feature>
<dbReference type="Proteomes" id="UP001212160">
    <property type="component" value="Unassembled WGS sequence"/>
</dbReference>
<name>A0AAW6DE24_MEDGN</name>
<evidence type="ECO:0000313" key="3">
    <source>
        <dbReference type="Proteomes" id="UP001212160"/>
    </source>
</evidence>
<gene>
    <name evidence="2" type="ORF">PNW85_10805</name>
</gene>
<evidence type="ECO:0000256" key="1">
    <source>
        <dbReference type="SAM" id="MobiDB-lite"/>
    </source>
</evidence>
<reference evidence="2" key="1">
    <citation type="submission" date="2023-01" db="EMBL/GenBank/DDBJ databases">
        <title>Human gut microbiome strain richness.</title>
        <authorList>
            <person name="Chen-Liaw A."/>
        </authorList>
    </citation>
    <scope>NUCLEOTIDE SEQUENCE</scope>
    <source>
        <strain evidence="2">RTP21484st1_H11_RTP21484_190118</strain>
    </source>
</reference>
<evidence type="ECO:0000313" key="2">
    <source>
        <dbReference type="EMBL" id="MDB8687164.1"/>
    </source>
</evidence>
<dbReference type="EMBL" id="JAQMLA010000029">
    <property type="protein sequence ID" value="MDB8687164.1"/>
    <property type="molecule type" value="Genomic_DNA"/>
</dbReference>
<proteinExistence type="predicted"/>
<dbReference type="AlphaFoldDB" id="A0AAW6DE24"/>
<dbReference type="RefSeq" id="WP_178733446.1">
    <property type="nucleotide sequence ID" value="NZ_JAQMLA010000029.1"/>
</dbReference>
<sequence>MENGKSSVMAIKRELKPSTEYKPKKKQKRWGTENKKREDDVYWKTNWN</sequence>
<organism evidence="2 3">
    <name type="scientific">Mediterraneibacter gnavus</name>
    <name type="common">Ruminococcus gnavus</name>
    <dbReference type="NCBI Taxonomy" id="33038"/>
    <lineage>
        <taxon>Bacteria</taxon>
        <taxon>Bacillati</taxon>
        <taxon>Bacillota</taxon>
        <taxon>Clostridia</taxon>
        <taxon>Lachnospirales</taxon>
        <taxon>Lachnospiraceae</taxon>
        <taxon>Mediterraneibacter</taxon>
    </lineage>
</organism>
<comment type="caution">
    <text evidence="2">The sequence shown here is derived from an EMBL/GenBank/DDBJ whole genome shotgun (WGS) entry which is preliminary data.</text>
</comment>
<feature type="compositionally biased region" description="Basic and acidic residues" evidence="1">
    <location>
        <begin position="30"/>
        <end position="42"/>
    </location>
</feature>